<name>A0A2M4D9M3_ANODA</name>
<organism evidence="1">
    <name type="scientific">Anopheles darlingi</name>
    <name type="common">Mosquito</name>
    <dbReference type="NCBI Taxonomy" id="43151"/>
    <lineage>
        <taxon>Eukaryota</taxon>
        <taxon>Metazoa</taxon>
        <taxon>Ecdysozoa</taxon>
        <taxon>Arthropoda</taxon>
        <taxon>Hexapoda</taxon>
        <taxon>Insecta</taxon>
        <taxon>Pterygota</taxon>
        <taxon>Neoptera</taxon>
        <taxon>Endopterygota</taxon>
        <taxon>Diptera</taxon>
        <taxon>Nematocera</taxon>
        <taxon>Culicoidea</taxon>
        <taxon>Culicidae</taxon>
        <taxon>Anophelinae</taxon>
        <taxon>Anopheles</taxon>
    </lineage>
</organism>
<protein>
    <submittedName>
        <fullName evidence="1">Putative secreted protein</fullName>
    </submittedName>
</protein>
<accession>A0A2M4D9M3</accession>
<evidence type="ECO:0000313" key="1">
    <source>
        <dbReference type="EMBL" id="MBW74282.1"/>
    </source>
</evidence>
<reference evidence="1" key="1">
    <citation type="submission" date="2018-01" db="EMBL/GenBank/DDBJ databases">
        <title>An insight into the sialome of Amazonian anophelines.</title>
        <authorList>
            <person name="Ribeiro J.M."/>
            <person name="Scarpassa V."/>
            <person name="Calvo E."/>
        </authorList>
    </citation>
    <scope>NUCLEOTIDE SEQUENCE</scope>
</reference>
<proteinExistence type="predicted"/>
<sequence>MLHPLTRLPFAPFLFFPFPSFTVPIYGSDWSRFTGRPVTVNLNPPATFLLRRPFFVTMFNRMPPRTHHNLLRCQIKHSIRSRAHAQRN</sequence>
<dbReference type="AlphaFoldDB" id="A0A2M4D9M3"/>
<dbReference type="EMBL" id="GGFL01010104">
    <property type="protein sequence ID" value="MBW74282.1"/>
    <property type="molecule type" value="Transcribed_RNA"/>
</dbReference>